<dbReference type="RefSeq" id="XP_066712843.1">
    <property type="nucleotide sequence ID" value="XM_066863733.1"/>
</dbReference>
<dbReference type="PANTHER" id="PTHR35332:SF2">
    <property type="entry name" value="REGULATION OF ENOLASE PROTEIN 1"/>
    <property type="match status" value="1"/>
</dbReference>
<reference evidence="1 2" key="1">
    <citation type="submission" date="2023-01" db="EMBL/GenBank/DDBJ databases">
        <title>Analysis of 21 Apiospora genomes using comparative genomics revels a genus with tremendous synthesis potential of carbohydrate active enzymes and secondary metabolites.</title>
        <authorList>
            <person name="Sorensen T."/>
        </authorList>
    </citation>
    <scope>NUCLEOTIDE SEQUENCE [LARGE SCALE GENOMIC DNA]</scope>
    <source>
        <strain evidence="1 2">CBS 135458</strain>
    </source>
</reference>
<protein>
    <submittedName>
        <fullName evidence="1">Uncharacterized protein</fullName>
    </submittedName>
</protein>
<gene>
    <name evidence="1" type="ORF">PG994_012324</name>
</gene>
<accession>A0ABR1TVB5</accession>
<proteinExistence type="predicted"/>
<comment type="caution">
    <text evidence="1">The sequence shown here is derived from an EMBL/GenBank/DDBJ whole genome shotgun (WGS) entry which is preliminary data.</text>
</comment>
<dbReference type="Proteomes" id="UP001480595">
    <property type="component" value="Unassembled WGS sequence"/>
</dbReference>
<organism evidence="1 2">
    <name type="scientific">Apiospora phragmitis</name>
    <dbReference type="NCBI Taxonomy" id="2905665"/>
    <lineage>
        <taxon>Eukaryota</taxon>
        <taxon>Fungi</taxon>
        <taxon>Dikarya</taxon>
        <taxon>Ascomycota</taxon>
        <taxon>Pezizomycotina</taxon>
        <taxon>Sordariomycetes</taxon>
        <taxon>Xylariomycetidae</taxon>
        <taxon>Amphisphaeriales</taxon>
        <taxon>Apiosporaceae</taxon>
        <taxon>Apiospora</taxon>
    </lineage>
</organism>
<dbReference type="Pfam" id="PF07081">
    <property type="entry name" value="DUF1349"/>
    <property type="match status" value="1"/>
</dbReference>
<dbReference type="EMBL" id="JAQQWL010000011">
    <property type="protein sequence ID" value="KAK8050594.1"/>
    <property type="molecule type" value="Genomic_DNA"/>
</dbReference>
<name>A0ABR1TVB5_9PEZI</name>
<dbReference type="PANTHER" id="PTHR35332">
    <property type="entry name" value="REGULATION OF ENOLASE PROTEIN 1"/>
    <property type="match status" value="1"/>
</dbReference>
<sequence length="218" mass="24328">MNTTKDSFTLEAGPDTDIWRKPPTTDVWNANKVGDTAPISRTSSGQLKKFQSARVTFWADWTERYDQGGLLLALKRVSAPTAPTAPTQPSEKWVKTGVEFYQGAPMLSTVATDRWADWSVGPLGADAVDPAKGVTLEIVREGDENGKSAWVYRLIRDEAGRVKEKVSLREICWIFADEDDKDGEEWLLDVSPLVARPAKTSSDSLKVNFFEFEVKWLS</sequence>
<dbReference type="GeneID" id="92096796"/>
<dbReference type="InterPro" id="IPR009784">
    <property type="entry name" value="DUF1349"/>
</dbReference>
<keyword evidence="2" id="KW-1185">Reference proteome</keyword>
<evidence type="ECO:0000313" key="1">
    <source>
        <dbReference type="EMBL" id="KAK8050594.1"/>
    </source>
</evidence>
<dbReference type="Gene3D" id="2.60.120.200">
    <property type="match status" value="1"/>
</dbReference>
<evidence type="ECO:0000313" key="2">
    <source>
        <dbReference type="Proteomes" id="UP001480595"/>
    </source>
</evidence>